<protein>
    <submittedName>
        <fullName evidence="2">Uncharacterized protein</fullName>
    </submittedName>
</protein>
<feature type="transmembrane region" description="Helical" evidence="1">
    <location>
        <begin position="6"/>
        <end position="24"/>
    </location>
</feature>
<dbReference type="AlphaFoldDB" id="A0A7J8T3X1"/>
<comment type="caution">
    <text evidence="2">The sequence shown here is derived from an EMBL/GenBank/DDBJ whole genome shotgun (WGS) entry which is preliminary data.</text>
</comment>
<evidence type="ECO:0000313" key="2">
    <source>
        <dbReference type="EMBL" id="MBA0632436.1"/>
    </source>
</evidence>
<keyword evidence="3" id="KW-1185">Reference proteome</keyword>
<reference evidence="2 3" key="1">
    <citation type="journal article" date="2019" name="Genome Biol. Evol.">
        <title>Insights into the evolution of the New World diploid cottons (Gossypium, subgenus Houzingenia) based on genome sequencing.</title>
        <authorList>
            <person name="Grover C.E."/>
            <person name="Arick M.A. 2nd"/>
            <person name="Thrash A."/>
            <person name="Conover J.L."/>
            <person name="Sanders W.S."/>
            <person name="Peterson D.G."/>
            <person name="Frelichowski J.E."/>
            <person name="Scheffler J.A."/>
            <person name="Scheffler B.E."/>
            <person name="Wendel J.F."/>
        </authorList>
    </citation>
    <scope>NUCLEOTIDE SEQUENCE [LARGE SCALE GENOMIC DNA]</scope>
    <source>
        <strain evidence="2">27</strain>
        <tissue evidence="2">Leaf</tissue>
    </source>
</reference>
<gene>
    <name evidence="2" type="ORF">Godav_001171</name>
</gene>
<keyword evidence="1" id="KW-0472">Membrane</keyword>
<dbReference type="EMBL" id="JABFAC010000013">
    <property type="protein sequence ID" value="MBA0632437.1"/>
    <property type="molecule type" value="Genomic_DNA"/>
</dbReference>
<dbReference type="Proteomes" id="UP000593561">
    <property type="component" value="Unassembled WGS sequence"/>
</dbReference>
<name>A0A7J8T3X1_GOSDV</name>
<sequence length="46" mass="5064">MTKPSSYSITTMVICLIYSLSKWISTYFELSPSIGIPPIAALLLGR</sequence>
<keyword evidence="1" id="KW-0812">Transmembrane</keyword>
<accession>A0A7J8T3X1</accession>
<evidence type="ECO:0000313" key="3">
    <source>
        <dbReference type="Proteomes" id="UP000593561"/>
    </source>
</evidence>
<dbReference type="EMBL" id="JABFAC010000013">
    <property type="protein sequence ID" value="MBA0632436.1"/>
    <property type="molecule type" value="Genomic_DNA"/>
</dbReference>
<keyword evidence="1" id="KW-1133">Transmembrane helix</keyword>
<proteinExistence type="predicted"/>
<reference evidence="2" key="2">
    <citation type="submission" date="2020-04" db="EMBL/GenBank/DDBJ databases">
        <authorList>
            <person name="Grover C.E."/>
            <person name="Arick M.A. II"/>
            <person name="Thrash A."/>
            <person name="Conover J.L."/>
            <person name="Sanders W.S."/>
            <person name="Peterson D.G."/>
            <person name="Scheffler J.A."/>
            <person name="Scheffler B.E."/>
            <person name="Wendel J.F."/>
        </authorList>
    </citation>
    <scope>NUCLEOTIDE SEQUENCE</scope>
    <source>
        <strain evidence="2">27</strain>
        <tissue evidence="2">Leaf</tissue>
    </source>
</reference>
<evidence type="ECO:0000256" key="1">
    <source>
        <dbReference type="SAM" id="Phobius"/>
    </source>
</evidence>
<organism evidence="2 3">
    <name type="scientific">Gossypium davidsonii</name>
    <name type="common">Davidson's cotton</name>
    <name type="synonym">Gossypium klotzschianum subsp. davidsonii</name>
    <dbReference type="NCBI Taxonomy" id="34287"/>
    <lineage>
        <taxon>Eukaryota</taxon>
        <taxon>Viridiplantae</taxon>
        <taxon>Streptophyta</taxon>
        <taxon>Embryophyta</taxon>
        <taxon>Tracheophyta</taxon>
        <taxon>Spermatophyta</taxon>
        <taxon>Magnoliopsida</taxon>
        <taxon>eudicotyledons</taxon>
        <taxon>Gunneridae</taxon>
        <taxon>Pentapetalae</taxon>
        <taxon>rosids</taxon>
        <taxon>malvids</taxon>
        <taxon>Malvales</taxon>
        <taxon>Malvaceae</taxon>
        <taxon>Malvoideae</taxon>
        <taxon>Gossypium</taxon>
    </lineage>
</organism>